<feature type="non-terminal residue" evidence="2">
    <location>
        <position position="161"/>
    </location>
</feature>
<protein>
    <submittedName>
        <fullName evidence="2">Uncharacterized protein</fullName>
    </submittedName>
</protein>
<accession>A0A8S2WIW8</accession>
<dbReference type="Proteomes" id="UP000677228">
    <property type="component" value="Unassembled WGS sequence"/>
</dbReference>
<comment type="caution">
    <text evidence="2">The sequence shown here is derived from an EMBL/GenBank/DDBJ whole genome shotgun (WGS) entry which is preliminary data.</text>
</comment>
<reference evidence="2" key="1">
    <citation type="submission" date="2021-02" db="EMBL/GenBank/DDBJ databases">
        <authorList>
            <person name="Nowell W R."/>
        </authorList>
    </citation>
    <scope>NUCLEOTIDE SEQUENCE</scope>
</reference>
<dbReference type="EMBL" id="CAJNOK010057163">
    <property type="protein sequence ID" value="CAF1625265.1"/>
    <property type="molecule type" value="Genomic_DNA"/>
</dbReference>
<dbReference type="Proteomes" id="UP000682733">
    <property type="component" value="Unassembled WGS sequence"/>
</dbReference>
<evidence type="ECO:0000313" key="2">
    <source>
        <dbReference type="EMBL" id="CAF4447490.1"/>
    </source>
</evidence>
<evidence type="ECO:0000313" key="3">
    <source>
        <dbReference type="Proteomes" id="UP000682733"/>
    </source>
</evidence>
<dbReference type="AlphaFoldDB" id="A0A8S2WIW8"/>
<dbReference type="EMBL" id="CAJOBA010082321">
    <property type="protein sequence ID" value="CAF4447490.1"/>
    <property type="molecule type" value="Genomic_DNA"/>
</dbReference>
<sequence length="161" mass="18903">MSSILISPFENVSHTNTSSSCYEEENVEDLSSSDLLSKIHQACITLQTLPIKDNRIQLRQKLVEWNRKQIEWANKIVEEKTKECDKLFKEFDLKRQQCLNLVLVKLKDEDLQFYELEACLIKLNDTLEELKTSKLELELNENNSPQFVFQREDVNISRPPT</sequence>
<evidence type="ECO:0000313" key="1">
    <source>
        <dbReference type="EMBL" id="CAF1625265.1"/>
    </source>
</evidence>
<organism evidence="2 3">
    <name type="scientific">Didymodactylos carnosus</name>
    <dbReference type="NCBI Taxonomy" id="1234261"/>
    <lineage>
        <taxon>Eukaryota</taxon>
        <taxon>Metazoa</taxon>
        <taxon>Spiralia</taxon>
        <taxon>Gnathifera</taxon>
        <taxon>Rotifera</taxon>
        <taxon>Eurotatoria</taxon>
        <taxon>Bdelloidea</taxon>
        <taxon>Philodinida</taxon>
        <taxon>Philodinidae</taxon>
        <taxon>Didymodactylos</taxon>
    </lineage>
</organism>
<proteinExistence type="predicted"/>
<gene>
    <name evidence="1" type="ORF">OVA965_LOCUS43415</name>
    <name evidence="2" type="ORF">TMI583_LOCUS45665</name>
</gene>
<name>A0A8S2WIW8_9BILA</name>